<feature type="signal peptide" evidence="1">
    <location>
        <begin position="1"/>
        <end position="18"/>
    </location>
</feature>
<name>A0A6P8YS92_THRPL</name>
<dbReference type="RefSeq" id="XP_034242918.1">
    <property type="nucleotide sequence ID" value="XM_034387027.1"/>
</dbReference>
<dbReference type="GeneID" id="117646219"/>
<evidence type="ECO:0000256" key="1">
    <source>
        <dbReference type="SAM" id="SignalP"/>
    </source>
</evidence>
<proteinExistence type="predicted"/>
<evidence type="ECO:0000313" key="2">
    <source>
        <dbReference type="Proteomes" id="UP000515158"/>
    </source>
</evidence>
<dbReference type="PANTHER" id="PTHR33539">
    <property type="entry name" value="UPF0764 PROTEIN C16ORF89"/>
    <property type="match status" value="1"/>
</dbReference>
<sequence>MALLVTAGGALFVVLAAAASQQLALRDGPEMRLEALDLQARLVRGDVYRTLDAVERLAQFLDLHEDIMTKDLALGAAISESAVQMALLALRSAGPGLPAELDALAARLGDLAAVLRKATRAKVDDDDDGESEAYTLNLALRGSPTEAESAHCIGLLLQRPCRLSEQCVRTETRAAASGYTATHRLLFHHVASKVGCGDTAVGVGSEEAIAHLCRRILLEATAIANAQFPPLLRDLFAEQVALCGLRNFAEFARRSWLDEVLSWQRPAGCFGNYTELQGAAQPFHVLADNARLDDRLGSECVSHLTGVAAAAVAFNMRVLVDELLQDLQDEQEGSSGAAAID</sequence>
<dbReference type="GO" id="GO:0016020">
    <property type="term" value="C:membrane"/>
    <property type="evidence" value="ECO:0007669"/>
    <property type="project" value="TreeGrafter"/>
</dbReference>
<keyword evidence="1" id="KW-0732">Signal</keyword>
<protein>
    <submittedName>
        <fullName evidence="3">UPF0764 protein C16orf89 homolog</fullName>
    </submittedName>
</protein>
<organism evidence="3">
    <name type="scientific">Thrips palmi</name>
    <name type="common">Melon thrips</name>
    <dbReference type="NCBI Taxonomy" id="161013"/>
    <lineage>
        <taxon>Eukaryota</taxon>
        <taxon>Metazoa</taxon>
        <taxon>Ecdysozoa</taxon>
        <taxon>Arthropoda</taxon>
        <taxon>Hexapoda</taxon>
        <taxon>Insecta</taxon>
        <taxon>Pterygota</taxon>
        <taxon>Neoptera</taxon>
        <taxon>Paraneoptera</taxon>
        <taxon>Thysanoptera</taxon>
        <taxon>Terebrantia</taxon>
        <taxon>Thripoidea</taxon>
        <taxon>Thripidae</taxon>
        <taxon>Thrips</taxon>
    </lineage>
</organism>
<dbReference type="KEGG" id="tpal:117646219"/>
<dbReference type="InParanoid" id="A0A6P8YS92"/>
<dbReference type="Proteomes" id="UP000515158">
    <property type="component" value="Unplaced"/>
</dbReference>
<dbReference type="AlphaFoldDB" id="A0A6P8YS92"/>
<dbReference type="Pfam" id="PF15882">
    <property type="entry name" value="DUF4735"/>
    <property type="match status" value="1"/>
</dbReference>
<dbReference type="GO" id="GO:0005829">
    <property type="term" value="C:cytosol"/>
    <property type="evidence" value="ECO:0007669"/>
    <property type="project" value="TreeGrafter"/>
</dbReference>
<keyword evidence="2" id="KW-1185">Reference proteome</keyword>
<feature type="chain" id="PRO_5027789887" evidence="1">
    <location>
        <begin position="19"/>
        <end position="341"/>
    </location>
</feature>
<dbReference type="InterPro" id="IPR031751">
    <property type="entry name" value="DUF4735"/>
</dbReference>
<gene>
    <name evidence="3" type="primary">LOC117646219</name>
</gene>
<evidence type="ECO:0000313" key="3">
    <source>
        <dbReference type="RefSeq" id="XP_034242918.1"/>
    </source>
</evidence>
<dbReference type="OrthoDB" id="8181003at2759"/>
<dbReference type="PANTHER" id="PTHR33539:SF1">
    <property type="entry name" value="UPF0764 PROTEIN C16ORF89"/>
    <property type="match status" value="1"/>
</dbReference>
<reference evidence="3" key="1">
    <citation type="submission" date="2025-08" db="UniProtKB">
        <authorList>
            <consortium name="RefSeq"/>
        </authorList>
    </citation>
    <scope>IDENTIFICATION</scope>
    <source>
        <tissue evidence="3">Total insect</tissue>
    </source>
</reference>
<accession>A0A6P8YS92</accession>